<protein>
    <submittedName>
        <fullName evidence="7">Transcription factor Zn, C2H2</fullName>
    </submittedName>
</protein>
<evidence type="ECO:0000256" key="6">
    <source>
        <dbReference type="SAM" id="MobiDB-lite"/>
    </source>
</evidence>
<proteinExistence type="predicted"/>
<evidence type="ECO:0000256" key="5">
    <source>
        <dbReference type="ARBA" id="ARBA00023242"/>
    </source>
</evidence>
<evidence type="ECO:0000256" key="2">
    <source>
        <dbReference type="ARBA" id="ARBA00022723"/>
    </source>
</evidence>
<dbReference type="GO" id="GO:0033260">
    <property type="term" value="P:nuclear DNA replication"/>
    <property type="evidence" value="ECO:0007669"/>
    <property type="project" value="TreeGrafter"/>
</dbReference>
<comment type="subcellular location">
    <subcellularLocation>
        <location evidence="1">Nucleus</location>
    </subcellularLocation>
</comment>
<reference evidence="7" key="1">
    <citation type="submission" date="2021-09" db="EMBL/GenBank/DDBJ databases">
        <title>A high-quality genome of the endoparasitic fungus Hirsutella rhossiliensis with a comparison of Hirsutella genomes reveals transposable elements contributing to genome size variation.</title>
        <authorList>
            <person name="Lin R."/>
            <person name="Jiao Y."/>
            <person name="Sun X."/>
            <person name="Ling J."/>
            <person name="Xie B."/>
            <person name="Cheng X."/>
        </authorList>
    </citation>
    <scope>NUCLEOTIDE SEQUENCE</scope>
    <source>
        <strain evidence="7">HR02</strain>
    </source>
</reference>
<name>A0A9P8MNZ7_9HYPO</name>
<dbReference type="GO" id="GO:0005681">
    <property type="term" value="C:spliceosomal complex"/>
    <property type="evidence" value="ECO:0007669"/>
    <property type="project" value="InterPro"/>
</dbReference>
<dbReference type="PANTHER" id="PTHR13278">
    <property type="entry name" value="ZINC FINGER PROTEIN 830"/>
    <property type="match status" value="1"/>
</dbReference>
<dbReference type="Proteomes" id="UP000824596">
    <property type="component" value="Unassembled WGS sequence"/>
</dbReference>
<dbReference type="GO" id="GO:0033314">
    <property type="term" value="P:mitotic DNA replication checkpoint signaling"/>
    <property type="evidence" value="ECO:0007669"/>
    <property type="project" value="TreeGrafter"/>
</dbReference>
<sequence length="327" mass="35521">MADVRSLLRQQRASRRIEHPHAAYTDAGKLLCTLCREQIRAESLWDSHVQSEAHARRLQSPPEANGPLRSDTGGVKQKRKLDDADGEVQDAIRRKRSRADLALTPTNGANKGPERTLSSGSGSGIELQIPSRPATPSRRDVSASTTPGIAPPAFPQGSASNVFLTPRPVGNPVSAAGAAQASSAAPQVDESEWAAFEADMAAESVSYDDAVISAPAMTAEESAAAKASAENNNESRRAQADVDIEEEREEATRAIEDEFQDMHELEARVRRLKDKREALRRQNESRGQEAAPEKPSDPGREVNGEEGEEDDDSDDNDDWDGFRFRAS</sequence>
<dbReference type="AlphaFoldDB" id="A0A9P8MNZ7"/>
<dbReference type="GeneID" id="68359361"/>
<keyword evidence="3" id="KW-0863">Zinc-finger</keyword>
<evidence type="ECO:0000313" key="7">
    <source>
        <dbReference type="EMBL" id="KAH0958545.1"/>
    </source>
</evidence>
<keyword evidence="4" id="KW-0862">Zinc</keyword>
<dbReference type="PANTHER" id="PTHR13278:SF0">
    <property type="entry name" value="ZINC FINGER PROTEIN 830"/>
    <property type="match status" value="1"/>
</dbReference>
<gene>
    <name evidence="7" type="ORF">HRG_10232</name>
</gene>
<keyword evidence="2" id="KW-0479">Metal-binding</keyword>
<organism evidence="7 8">
    <name type="scientific">Hirsutella rhossiliensis</name>
    <dbReference type="NCBI Taxonomy" id="111463"/>
    <lineage>
        <taxon>Eukaryota</taxon>
        <taxon>Fungi</taxon>
        <taxon>Dikarya</taxon>
        <taxon>Ascomycota</taxon>
        <taxon>Pezizomycotina</taxon>
        <taxon>Sordariomycetes</taxon>
        <taxon>Hypocreomycetidae</taxon>
        <taxon>Hypocreales</taxon>
        <taxon>Ophiocordycipitaceae</taxon>
        <taxon>Hirsutella</taxon>
    </lineage>
</organism>
<keyword evidence="5" id="KW-0539">Nucleus</keyword>
<feature type="region of interest" description="Disordered" evidence="6">
    <location>
        <begin position="52"/>
        <end position="163"/>
    </location>
</feature>
<dbReference type="OrthoDB" id="77607at2759"/>
<feature type="compositionally biased region" description="Acidic residues" evidence="6">
    <location>
        <begin position="304"/>
        <end position="319"/>
    </location>
</feature>
<feature type="compositionally biased region" description="Low complexity" evidence="6">
    <location>
        <begin position="219"/>
        <end position="232"/>
    </location>
</feature>
<feature type="compositionally biased region" description="Basic and acidic residues" evidence="6">
    <location>
        <begin position="250"/>
        <end position="262"/>
    </location>
</feature>
<evidence type="ECO:0000256" key="1">
    <source>
        <dbReference type="ARBA" id="ARBA00004123"/>
    </source>
</evidence>
<evidence type="ECO:0000256" key="4">
    <source>
        <dbReference type="ARBA" id="ARBA00022833"/>
    </source>
</evidence>
<dbReference type="GO" id="GO:0008270">
    <property type="term" value="F:zinc ion binding"/>
    <property type="evidence" value="ECO:0007669"/>
    <property type="project" value="UniProtKB-KW"/>
</dbReference>
<evidence type="ECO:0000256" key="3">
    <source>
        <dbReference type="ARBA" id="ARBA00022771"/>
    </source>
</evidence>
<dbReference type="GO" id="GO:0044773">
    <property type="term" value="P:mitotic DNA damage checkpoint signaling"/>
    <property type="evidence" value="ECO:0007669"/>
    <property type="project" value="TreeGrafter"/>
</dbReference>
<dbReference type="InterPro" id="IPR040050">
    <property type="entry name" value="ZNF830-like"/>
</dbReference>
<comment type="caution">
    <text evidence="7">The sequence shown here is derived from an EMBL/GenBank/DDBJ whole genome shotgun (WGS) entry which is preliminary data.</text>
</comment>
<feature type="region of interest" description="Disordered" evidence="6">
    <location>
        <begin position="276"/>
        <end position="327"/>
    </location>
</feature>
<feature type="region of interest" description="Disordered" evidence="6">
    <location>
        <begin position="219"/>
        <end position="262"/>
    </location>
</feature>
<evidence type="ECO:0000313" key="8">
    <source>
        <dbReference type="Proteomes" id="UP000824596"/>
    </source>
</evidence>
<dbReference type="GO" id="GO:0003676">
    <property type="term" value="F:nucleic acid binding"/>
    <property type="evidence" value="ECO:0007669"/>
    <property type="project" value="InterPro"/>
</dbReference>
<accession>A0A9P8MNZ7</accession>
<dbReference type="RefSeq" id="XP_044716058.1">
    <property type="nucleotide sequence ID" value="XM_044868703.1"/>
</dbReference>
<dbReference type="EMBL" id="JAIZPD010000015">
    <property type="protein sequence ID" value="KAH0958545.1"/>
    <property type="molecule type" value="Genomic_DNA"/>
</dbReference>
<feature type="compositionally biased region" description="Basic and acidic residues" evidence="6">
    <location>
        <begin position="276"/>
        <end position="303"/>
    </location>
</feature>
<keyword evidence="8" id="KW-1185">Reference proteome</keyword>